<dbReference type="InterPro" id="IPR000719">
    <property type="entry name" value="Prot_kinase_dom"/>
</dbReference>
<keyword evidence="4 9" id="KW-0418">Kinase</keyword>
<evidence type="ECO:0000256" key="5">
    <source>
        <dbReference type="ARBA" id="ARBA00022840"/>
    </source>
</evidence>
<evidence type="ECO:0000256" key="1">
    <source>
        <dbReference type="ARBA" id="ARBA00022527"/>
    </source>
</evidence>
<dbReference type="GO" id="GO:0005524">
    <property type="term" value="F:ATP binding"/>
    <property type="evidence" value="ECO:0007669"/>
    <property type="project" value="UniProtKB-KW"/>
</dbReference>
<evidence type="ECO:0000259" key="8">
    <source>
        <dbReference type="PROSITE" id="PS50011"/>
    </source>
</evidence>
<dbReference type="PANTHER" id="PTHR45646">
    <property type="entry name" value="SERINE/THREONINE-PROTEIN KINASE DOA-RELATED"/>
    <property type="match status" value="1"/>
</dbReference>
<dbReference type="PROSITE" id="PS00108">
    <property type="entry name" value="PROTEIN_KINASE_ST"/>
    <property type="match status" value="1"/>
</dbReference>
<dbReference type="AlphaFoldDB" id="X6NQI9"/>
<keyword evidence="3" id="KW-0547">Nucleotide-binding</keyword>
<keyword evidence="7" id="KW-0812">Transmembrane</keyword>
<keyword evidence="7" id="KW-1133">Transmembrane helix</keyword>
<feature type="domain" description="Protein kinase" evidence="8">
    <location>
        <begin position="1"/>
        <end position="315"/>
    </location>
</feature>
<dbReference type="GO" id="GO:0004674">
    <property type="term" value="F:protein serine/threonine kinase activity"/>
    <property type="evidence" value="ECO:0007669"/>
    <property type="project" value="UniProtKB-KW"/>
</dbReference>
<proteinExistence type="predicted"/>
<keyword evidence="7" id="KW-0472">Membrane</keyword>
<dbReference type="OrthoDB" id="283111at2759"/>
<dbReference type="PROSITE" id="PS50011">
    <property type="entry name" value="PROTEIN_KINASE_DOM"/>
    <property type="match status" value="1"/>
</dbReference>
<feature type="transmembrane region" description="Helical" evidence="7">
    <location>
        <begin position="93"/>
        <end position="119"/>
    </location>
</feature>
<dbReference type="InterPro" id="IPR051175">
    <property type="entry name" value="CLK_kinases"/>
</dbReference>
<keyword evidence="5" id="KW-0067">ATP-binding</keyword>
<dbReference type="InterPro" id="IPR011009">
    <property type="entry name" value="Kinase-like_dom_sf"/>
</dbReference>
<comment type="caution">
    <text evidence="9">The sequence shown here is derived from an EMBL/GenBank/DDBJ whole genome shotgun (WGS) entry which is preliminary data.</text>
</comment>
<feature type="region of interest" description="Disordered" evidence="6">
    <location>
        <begin position="279"/>
        <end position="306"/>
    </location>
</feature>
<reference evidence="9 10" key="1">
    <citation type="journal article" date="2013" name="Curr. Biol.">
        <title>The Genome of the Foraminiferan Reticulomyxa filosa.</title>
        <authorList>
            <person name="Glockner G."/>
            <person name="Hulsmann N."/>
            <person name="Schleicher M."/>
            <person name="Noegel A.A."/>
            <person name="Eichinger L."/>
            <person name="Gallinger C."/>
            <person name="Pawlowski J."/>
            <person name="Sierra R."/>
            <person name="Euteneuer U."/>
            <person name="Pillet L."/>
            <person name="Moustafa A."/>
            <person name="Platzer M."/>
            <person name="Groth M."/>
            <person name="Szafranski K."/>
            <person name="Schliwa M."/>
        </authorList>
    </citation>
    <scope>NUCLEOTIDE SEQUENCE [LARGE SCALE GENOMIC DNA]</scope>
</reference>
<evidence type="ECO:0000256" key="4">
    <source>
        <dbReference type="ARBA" id="ARBA00022777"/>
    </source>
</evidence>
<dbReference type="SMART" id="SM00220">
    <property type="entry name" value="S_TKc"/>
    <property type="match status" value="1"/>
</dbReference>
<evidence type="ECO:0000313" key="9">
    <source>
        <dbReference type="EMBL" id="ETO27632.1"/>
    </source>
</evidence>
<dbReference type="GO" id="GO:0005634">
    <property type="term" value="C:nucleus"/>
    <property type="evidence" value="ECO:0007669"/>
    <property type="project" value="TreeGrafter"/>
</dbReference>
<evidence type="ECO:0000313" key="10">
    <source>
        <dbReference type="Proteomes" id="UP000023152"/>
    </source>
</evidence>
<dbReference type="Pfam" id="PF00069">
    <property type="entry name" value="Pkinase"/>
    <property type="match status" value="1"/>
</dbReference>
<keyword evidence="1" id="KW-0723">Serine/threonine-protein kinase</keyword>
<evidence type="ECO:0000256" key="3">
    <source>
        <dbReference type="ARBA" id="ARBA00022741"/>
    </source>
</evidence>
<dbReference type="Gene3D" id="1.10.510.10">
    <property type="entry name" value="Transferase(Phosphotransferase) domain 1"/>
    <property type="match status" value="2"/>
</dbReference>
<protein>
    <submittedName>
        <fullName evidence="9">Protein kinase domain-containing protein</fullName>
    </submittedName>
</protein>
<gene>
    <name evidence="9" type="ORF">RFI_09499</name>
</gene>
<dbReference type="SUPFAM" id="SSF56112">
    <property type="entry name" value="Protein kinase-like (PK-like)"/>
    <property type="match status" value="1"/>
</dbReference>
<keyword evidence="10" id="KW-1185">Reference proteome</keyword>
<dbReference type="EMBL" id="ASPP01007136">
    <property type="protein sequence ID" value="ETO27632.1"/>
    <property type="molecule type" value="Genomic_DNA"/>
</dbReference>
<dbReference type="InterPro" id="IPR008271">
    <property type="entry name" value="Ser/Thr_kinase_AS"/>
</dbReference>
<dbReference type="Proteomes" id="UP000023152">
    <property type="component" value="Unassembled WGS sequence"/>
</dbReference>
<name>X6NQI9_RETFI</name>
<evidence type="ECO:0000256" key="7">
    <source>
        <dbReference type="SAM" id="Phobius"/>
    </source>
</evidence>
<evidence type="ECO:0000256" key="2">
    <source>
        <dbReference type="ARBA" id="ARBA00022679"/>
    </source>
</evidence>
<sequence>MIRSVRKYLDSARIETEILDEIAKKDENHKHHIIRFLGSFETKLNSQKHVCIIFEKMGCSLYQFVKKNDYRGFLIDHLRIIARQLFDAINCSVISFFVLFASVVMVPTFSFANVVYIYMYMRVCTNVLIVIHEELSLVHTDLKLENILLVDDSYITMNHPHFGQKYRVPNQTDIRLIDFGGAVFEKKDSKSHAKGLRFEIINTRQYRGPEVILGTGWDCSSDLWSIGCILSELYTGDLLFPTHENIEHLAMMEKVLEQNIPKHLIEKVFRLTSKRSSASHSRQVESKDSSSLSLLSSKRDPKRSLSSNVGNDDWIDDRFFDRETLRLRWPEIALSQSSIKHVNKGKLSKLNFSNTLFFINTVSL</sequence>
<organism evidence="9 10">
    <name type="scientific">Reticulomyxa filosa</name>
    <dbReference type="NCBI Taxonomy" id="46433"/>
    <lineage>
        <taxon>Eukaryota</taxon>
        <taxon>Sar</taxon>
        <taxon>Rhizaria</taxon>
        <taxon>Retaria</taxon>
        <taxon>Foraminifera</taxon>
        <taxon>Monothalamids</taxon>
        <taxon>Reticulomyxidae</taxon>
        <taxon>Reticulomyxa</taxon>
    </lineage>
</organism>
<accession>X6NQI9</accession>
<dbReference type="PANTHER" id="PTHR45646:SF11">
    <property type="entry name" value="SERINE_THREONINE-PROTEIN KINASE DOA"/>
    <property type="match status" value="1"/>
</dbReference>
<evidence type="ECO:0000256" key="6">
    <source>
        <dbReference type="SAM" id="MobiDB-lite"/>
    </source>
</evidence>
<keyword evidence="2" id="KW-0808">Transferase</keyword>